<dbReference type="PANTHER" id="PTHR34310">
    <property type="entry name" value="DUF427 DOMAIN PROTEIN (AFU_ORTHOLOGUE AFUA_3G02220)"/>
    <property type="match status" value="1"/>
</dbReference>
<sequence>MGKSAAKTEAVCTISKPGLALKADLNPRWVRVLVNGITVADSKSVITLHERGHLPVYYFPEQDVRTDLLTRSETASYCPRKGDAVYFHLQAGERTVEDAVWSYPDTVSGSEAIQGYYAFYWNKVDRWLEEEEEIFVHPRDPYKRVDAIQSSRHIEIILNGHKLAESRRPVIVFETGVPVRYYLPPEDVSADLLETSDLHTSCPYKGTASYWHVLLEDRKHENLVWSYLDPIPEIPKIKNLLSFYNEKVEVFVDGEKQPEPAWYRSALDFFDASEVRRDQ</sequence>
<protein>
    <recommendedName>
        <fullName evidence="1">DUF427 domain-containing protein</fullName>
    </recommendedName>
</protein>
<dbReference type="Pfam" id="PF04248">
    <property type="entry name" value="NTP_transf_9"/>
    <property type="match status" value="2"/>
</dbReference>
<dbReference type="PANTHER" id="PTHR34310:SF9">
    <property type="entry name" value="BLR5716 PROTEIN"/>
    <property type="match status" value="1"/>
</dbReference>
<reference evidence="2 3" key="1">
    <citation type="submission" date="2021-03" db="EMBL/GenBank/DDBJ databases">
        <title>Antimicrobial resistance genes in bacteria isolated from Japanese honey, and their potential for conferring macrolide and lincosamide resistance in the American foulbrood pathogen Paenibacillus larvae.</title>
        <authorList>
            <person name="Okamoto M."/>
            <person name="Kumagai M."/>
            <person name="Kanamori H."/>
            <person name="Takamatsu D."/>
        </authorList>
    </citation>
    <scope>NUCLEOTIDE SEQUENCE [LARGE SCALE GENOMIC DNA]</scope>
    <source>
        <strain evidence="2 3">J41TS12</strain>
    </source>
</reference>
<gene>
    <name evidence="2" type="ORF">J41TS12_50020</name>
</gene>
<feature type="domain" description="DUF427" evidence="1">
    <location>
        <begin position="154"/>
        <end position="246"/>
    </location>
</feature>
<dbReference type="InterPro" id="IPR007361">
    <property type="entry name" value="DUF427"/>
</dbReference>
<dbReference type="InterPro" id="IPR038694">
    <property type="entry name" value="DUF427_sf"/>
</dbReference>
<comment type="caution">
    <text evidence="2">The sequence shown here is derived from an EMBL/GenBank/DDBJ whole genome shotgun (WGS) entry which is preliminary data.</text>
</comment>
<evidence type="ECO:0000259" key="1">
    <source>
        <dbReference type="Pfam" id="PF04248"/>
    </source>
</evidence>
<proteinExistence type="predicted"/>
<dbReference type="RefSeq" id="WP_212944239.1">
    <property type="nucleotide sequence ID" value="NZ_BORR01000034.1"/>
</dbReference>
<accession>A0A919XX93</accession>
<evidence type="ECO:0000313" key="3">
    <source>
        <dbReference type="Proteomes" id="UP000681162"/>
    </source>
</evidence>
<keyword evidence="3" id="KW-1185">Reference proteome</keyword>
<evidence type="ECO:0000313" key="2">
    <source>
        <dbReference type="EMBL" id="GIO40141.1"/>
    </source>
</evidence>
<organism evidence="2 3">
    <name type="scientific">Paenibacillus antibioticophila</name>
    <dbReference type="NCBI Taxonomy" id="1274374"/>
    <lineage>
        <taxon>Bacteria</taxon>
        <taxon>Bacillati</taxon>
        <taxon>Bacillota</taxon>
        <taxon>Bacilli</taxon>
        <taxon>Bacillales</taxon>
        <taxon>Paenibacillaceae</taxon>
        <taxon>Paenibacillus</taxon>
    </lineage>
</organism>
<dbReference type="Proteomes" id="UP000681162">
    <property type="component" value="Unassembled WGS sequence"/>
</dbReference>
<feature type="domain" description="DUF427" evidence="1">
    <location>
        <begin position="30"/>
        <end position="121"/>
    </location>
</feature>
<dbReference type="AlphaFoldDB" id="A0A919XX93"/>
<name>A0A919XX93_9BACL</name>
<dbReference type="EMBL" id="BORR01000034">
    <property type="protein sequence ID" value="GIO40141.1"/>
    <property type="molecule type" value="Genomic_DNA"/>
</dbReference>
<dbReference type="Gene3D" id="2.170.150.40">
    <property type="entry name" value="Domain of unknown function (DUF427)"/>
    <property type="match status" value="2"/>
</dbReference>